<dbReference type="AlphaFoldDB" id="A0A2M6ZFH0"/>
<dbReference type="InterPro" id="IPR007712">
    <property type="entry name" value="RelE/ParE_toxin"/>
</dbReference>
<organism evidence="3 4">
    <name type="scientific">Candidatus Desantisbacteria bacterium CG07_land_8_20_14_0_80_39_15</name>
    <dbReference type="NCBI Taxonomy" id="1974549"/>
    <lineage>
        <taxon>Bacteria</taxon>
        <taxon>Candidatus Desantisiibacteriota</taxon>
    </lineage>
</organism>
<name>A0A2M6ZFH0_9BACT</name>
<proteinExistence type="inferred from homology"/>
<dbReference type="Pfam" id="PF05016">
    <property type="entry name" value="ParE_toxin"/>
    <property type="match status" value="1"/>
</dbReference>
<dbReference type="EMBL" id="PEWN01000101">
    <property type="protein sequence ID" value="PIU51105.1"/>
    <property type="molecule type" value="Genomic_DNA"/>
</dbReference>
<dbReference type="InterPro" id="IPR035093">
    <property type="entry name" value="RelE/ParE_toxin_dom_sf"/>
</dbReference>
<keyword evidence="2" id="KW-1277">Toxin-antitoxin system</keyword>
<dbReference type="InterPro" id="IPR051803">
    <property type="entry name" value="TA_system_RelE-like_toxin"/>
</dbReference>
<evidence type="ECO:0000256" key="2">
    <source>
        <dbReference type="ARBA" id="ARBA00022649"/>
    </source>
</evidence>
<dbReference type="Proteomes" id="UP000229227">
    <property type="component" value="Unassembled WGS sequence"/>
</dbReference>
<reference evidence="4" key="1">
    <citation type="submission" date="2017-09" db="EMBL/GenBank/DDBJ databases">
        <title>Depth-based differentiation of microbial function through sediment-hosted aquifers and enrichment of novel symbionts in the deep terrestrial subsurface.</title>
        <authorList>
            <person name="Probst A.J."/>
            <person name="Ladd B."/>
            <person name="Jarett J.K."/>
            <person name="Geller-Mcgrath D.E."/>
            <person name="Sieber C.M.K."/>
            <person name="Emerson J.B."/>
            <person name="Anantharaman K."/>
            <person name="Thomas B.C."/>
            <person name="Malmstrom R."/>
            <person name="Stieglmeier M."/>
            <person name="Klingl A."/>
            <person name="Woyke T."/>
            <person name="Ryan C.M."/>
            <person name="Banfield J.F."/>
        </authorList>
    </citation>
    <scope>NUCLEOTIDE SEQUENCE [LARGE SCALE GENOMIC DNA]</scope>
</reference>
<dbReference type="Gene3D" id="3.30.2310.20">
    <property type="entry name" value="RelE-like"/>
    <property type="match status" value="1"/>
</dbReference>
<dbReference type="PANTHER" id="PTHR33755:SF5">
    <property type="entry name" value="TYPE II TOXIN-ANTITOXIN SYSTEM RELE_PARE FAMILY TOXIN"/>
    <property type="match status" value="1"/>
</dbReference>
<accession>A0A2M6ZFH0</accession>
<evidence type="ECO:0000256" key="1">
    <source>
        <dbReference type="ARBA" id="ARBA00006226"/>
    </source>
</evidence>
<gene>
    <name evidence="3" type="ORF">COS91_06235</name>
</gene>
<comment type="caution">
    <text evidence="3">The sequence shown here is derived from an EMBL/GenBank/DDBJ whole genome shotgun (WGS) entry which is preliminary data.</text>
</comment>
<dbReference type="PANTHER" id="PTHR33755">
    <property type="entry name" value="TOXIN PARE1-RELATED"/>
    <property type="match status" value="1"/>
</dbReference>
<protein>
    <submittedName>
        <fullName evidence="3">Type II toxin-antitoxin system RelE/ParE family toxin</fullName>
    </submittedName>
</protein>
<dbReference type="SUPFAM" id="SSF143011">
    <property type="entry name" value="RelE-like"/>
    <property type="match status" value="1"/>
</dbReference>
<evidence type="ECO:0000313" key="4">
    <source>
        <dbReference type="Proteomes" id="UP000229227"/>
    </source>
</evidence>
<sequence>MEVDKIEKLIWTNDGIKSFEEVIKYISKDSVYYASSFAKRILSSIEELKKFPKMGRIVPEYNNPEIRELIYQNYRIVYKIHLKIIYILLVTHGTQELPANI</sequence>
<evidence type="ECO:0000313" key="3">
    <source>
        <dbReference type="EMBL" id="PIU51105.1"/>
    </source>
</evidence>
<comment type="similarity">
    <text evidence="1">Belongs to the RelE toxin family.</text>
</comment>